<feature type="compositionally biased region" description="Basic and acidic residues" evidence="1">
    <location>
        <begin position="92"/>
        <end position="106"/>
    </location>
</feature>
<organism evidence="2 3">
    <name type="scientific">Trametes pubescens</name>
    <name type="common">White-rot fungus</name>
    <dbReference type="NCBI Taxonomy" id="154538"/>
    <lineage>
        <taxon>Eukaryota</taxon>
        <taxon>Fungi</taxon>
        <taxon>Dikarya</taxon>
        <taxon>Basidiomycota</taxon>
        <taxon>Agaricomycotina</taxon>
        <taxon>Agaricomycetes</taxon>
        <taxon>Polyporales</taxon>
        <taxon>Polyporaceae</taxon>
        <taxon>Trametes</taxon>
    </lineage>
</organism>
<evidence type="ECO:0000313" key="3">
    <source>
        <dbReference type="Proteomes" id="UP000184267"/>
    </source>
</evidence>
<dbReference type="OrthoDB" id="3260134at2759"/>
<dbReference type="AlphaFoldDB" id="A0A1M2VB23"/>
<protein>
    <submittedName>
        <fullName evidence="2">Uncharacterized protein</fullName>
    </submittedName>
</protein>
<feature type="region of interest" description="Disordered" evidence="1">
    <location>
        <begin position="425"/>
        <end position="447"/>
    </location>
</feature>
<dbReference type="Proteomes" id="UP000184267">
    <property type="component" value="Unassembled WGS sequence"/>
</dbReference>
<comment type="caution">
    <text evidence="2">The sequence shown here is derived from an EMBL/GenBank/DDBJ whole genome shotgun (WGS) entry which is preliminary data.</text>
</comment>
<feature type="region of interest" description="Disordered" evidence="1">
    <location>
        <begin position="34"/>
        <end position="156"/>
    </location>
</feature>
<evidence type="ECO:0000256" key="1">
    <source>
        <dbReference type="SAM" id="MobiDB-lite"/>
    </source>
</evidence>
<proteinExistence type="predicted"/>
<sequence>MPGANYMGGRRCASLIAVSILFAKYGGLGLSRNAARARGKDATGKAQRSHFGKKRFEILRTGLSKGQASGGRTTDQAGNGSKGRAEISLAHARRDQAPERQNEASVRRGAFSLPPSESPDHFQSCPSSHLPDSEDIPQASFSLSPPAKIVPQSTPYGSRLSYDEDVACGTGYDSTNDSVYSLLGDSLDHYEQDDASLNNNFADTQQITLACILNGALFEDSDPWHTLDEILDLPPPPTVLRDIEPGPFCLVSSCDRSGVGYTPATAAGPGTPDLRSISLELSAYADDEPGEDDCIRDGSHNPCERMPEDPGAEAGRLLNSCDPFPGTPQRGSSSDVATEGVKAALPTREMSADPIPTLALPSILASNLEASLEPSVGAIEDGQQDAQMVMSCRNTSLPADVAVQDDRSCSPMVAIDVGRRRSCSELHDGMLDGPSLFLDDGLSDEEE</sequence>
<reference evidence="2 3" key="1">
    <citation type="submission" date="2016-10" db="EMBL/GenBank/DDBJ databases">
        <title>Genome sequence of the basidiomycete white-rot fungus Trametes pubescens.</title>
        <authorList>
            <person name="Makela M.R."/>
            <person name="Granchi Z."/>
            <person name="Peng M."/>
            <person name="De Vries R.P."/>
            <person name="Grigoriev I."/>
            <person name="Riley R."/>
            <person name="Hilden K."/>
        </authorList>
    </citation>
    <scope>NUCLEOTIDE SEQUENCE [LARGE SCALE GENOMIC DNA]</scope>
    <source>
        <strain evidence="2 3">FBCC735</strain>
    </source>
</reference>
<keyword evidence="3" id="KW-1185">Reference proteome</keyword>
<evidence type="ECO:0000313" key="2">
    <source>
        <dbReference type="EMBL" id="OJT04818.1"/>
    </source>
</evidence>
<dbReference type="EMBL" id="MNAD01001516">
    <property type="protein sequence ID" value="OJT04818.1"/>
    <property type="molecule type" value="Genomic_DNA"/>
</dbReference>
<gene>
    <name evidence="2" type="ORF">TRAPUB_4390</name>
</gene>
<name>A0A1M2VB23_TRAPU</name>
<feature type="compositionally biased region" description="Polar residues" evidence="1">
    <location>
        <begin position="64"/>
        <end position="79"/>
    </location>
</feature>
<dbReference type="OMA" id="QMVMSCR"/>
<accession>A0A1M2VB23</accession>